<gene>
    <name evidence="11" type="primary">galK</name>
    <name evidence="11" type="ORF">DEA61_02310</name>
</gene>
<dbReference type="Proteomes" id="UP000264445">
    <property type="component" value="Unassembled WGS sequence"/>
</dbReference>
<keyword evidence="2" id="KW-0479">Metal-binding</keyword>
<dbReference type="GO" id="GO:0006012">
    <property type="term" value="P:galactose metabolic process"/>
    <property type="evidence" value="ECO:0007669"/>
    <property type="project" value="UniProtKB-UniRule"/>
</dbReference>
<feature type="domain" description="GHMP kinase C-terminal" evidence="10">
    <location>
        <begin position="127"/>
        <end position="207"/>
    </location>
</feature>
<dbReference type="Gene3D" id="3.30.70.890">
    <property type="entry name" value="GHMP kinase, C-terminal domain"/>
    <property type="match status" value="1"/>
</dbReference>
<evidence type="ECO:0000256" key="9">
    <source>
        <dbReference type="NCBIfam" id="TIGR00131"/>
    </source>
</evidence>
<evidence type="ECO:0000313" key="11">
    <source>
        <dbReference type="EMBL" id="HBT48694.1"/>
    </source>
</evidence>
<dbReference type="PANTHER" id="PTHR10457:SF7">
    <property type="entry name" value="GALACTOKINASE-RELATED"/>
    <property type="match status" value="1"/>
</dbReference>
<protein>
    <recommendedName>
        <fullName evidence="9">Galactokinase</fullName>
        <ecNumber evidence="9">2.7.1.6</ecNumber>
    </recommendedName>
</protein>
<keyword evidence="6" id="KW-0460">Magnesium</keyword>
<dbReference type="GO" id="GO:0005829">
    <property type="term" value="C:cytosol"/>
    <property type="evidence" value="ECO:0007669"/>
    <property type="project" value="TreeGrafter"/>
</dbReference>
<dbReference type="GO" id="GO:0004335">
    <property type="term" value="F:galactokinase activity"/>
    <property type="evidence" value="ECO:0007669"/>
    <property type="project" value="UniProtKB-UniRule"/>
</dbReference>
<evidence type="ECO:0000313" key="12">
    <source>
        <dbReference type="Proteomes" id="UP000264445"/>
    </source>
</evidence>
<dbReference type="InterPro" id="IPR013750">
    <property type="entry name" value="GHMP_kinase_C_dom"/>
</dbReference>
<keyword evidence="3" id="KW-0547">Nucleotide-binding</keyword>
<dbReference type="NCBIfam" id="TIGR00131">
    <property type="entry name" value="gal_kin"/>
    <property type="match status" value="1"/>
</dbReference>
<evidence type="ECO:0000256" key="6">
    <source>
        <dbReference type="ARBA" id="ARBA00022842"/>
    </source>
</evidence>
<evidence type="ECO:0000256" key="1">
    <source>
        <dbReference type="ARBA" id="ARBA00022679"/>
    </source>
</evidence>
<dbReference type="InterPro" id="IPR014721">
    <property type="entry name" value="Ribsml_uS5_D2-typ_fold_subgr"/>
</dbReference>
<dbReference type="SUPFAM" id="SSF54211">
    <property type="entry name" value="Ribosomal protein S5 domain 2-like"/>
    <property type="match status" value="1"/>
</dbReference>
<dbReference type="EMBL" id="DOLB01000048">
    <property type="protein sequence ID" value="HBT48694.1"/>
    <property type="molecule type" value="Genomic_DNA"/>
</dbReference>
<sequence>QRAENTFVGVNCGIMDQFAVGMGKKGHAILLKSDTLEYSYVPLNLEGYKILITNTNKKRGLIDSKYNERRSECEKALTYLKKALPVKNLSEVTVERFEEYKDLIPDEVLRKRARHVITENKRVLDAVAALNDNDIVKFGKLMIESHNSLRNDFEVTGKELDTLVEEALKLKGVVGSRMTGAGFGGCTVSIVKEDAVEEFIEVVTRNYTQKIGYAPTVYVTGVGEGAGEVEYLRR</sequence>
<dbReference type="FunFam" id="3.30.70.890:FF:000001">
    <property type="entry name" value="Galactokinase"/>
    <property type="match status" value="1"/>
</dbReference>
<dbReference type="EC" id="2.7.1.6" evidence="9"/>
<evidence type="ECO:0000256" key="8">
    <source>
        <dbReference type="ARBA" id="ARBA00023277"/>
    </source>
</evidence>
<dbReference type="InterPro" id="IPR020568">
    <property type="entry name" value="Ribosomal_Su5_D2-typ_SF"/>
</dbReference>
<evidence type="ECO:0000256" key="2">
    <source>
        <dbReference type="ARBA" id="ARBA00022723"/>
    </source>
</evidence>
<keyword evidence="8" id="KW-0119">Carbohydrate metabolism</keyword>
<dbReference type="AlphaFoldDB" id="A0A357VJY9"/>
<keyword evidence="5" id="KW-0067">ATP-binding</keyword>
<evidence type="ECO:0000256" key="3">
    <source>
        <dbReference type="ARBA" id="ARBA00022741"/>
    </source>
</evidence>
<name>A0A357VJY9_9THEO</name>
<proteinExistence type="predicted"/>
<dbReference type="Pfam" id="PF08544">
    <property type="entry name" value="GHMP_kinases_C"/>
    <property type="match status" value="1"/>
</dbReference>
<dbReference type="RefSeq" id="WP_278428714.1">
    <property type="nucleotide sequence ID" value="NZ_DOLB01000048.1"/>
</dbReference>
<dbReference type="Gene3D" id="3.30.230.10">
    <property type="match status" value="1"/>
</dbReference>
<dbReference type="GO" id="GO:0005524">
    <property type="term" value="F:ATP binding"/>
    <property type="evidence" value="ECO:0007669"/>
    <property type="project" value="UniProtKB-UniRule"/>
</dbReference>
<comment type="caution">
    <text evidence="11">The sequence shown here is derived from an EMBL/GenBank/DDBJ whole genome shotgun (WGS) entry which is preliminary data.</text>
</comment>
<dbReference type="PRINTS" id="PR00959">
    <property type="entry name" value="MEVGALKINASE"/>
</dbReference>
<dbReference type="GO" id="GO:0046872">
    <property type="term" value="F:metal ion binding"/>
    <property type="evidence" value="ECO:0007669"/>
    <property type="project" value="UniProtKB-KW"/>
</dbReference>
<dbReference type="InterPro" id="IPR036554">
    <property type="entry name" value="GHMP_kinase_C_sf"/>
</dbReference>
<evidence type="ECO:0000256" key="7">
    <source>
        <dbReference type="ARBA" id="ARBA00023144"/>
    </source>
</evidence>
<keyword evidence="4 11" id="KW-0418">Kinase</keyword>
<feature type="non-terminal residue" evidence="11">
    <location>
        <position position="1"/>
    </location>
</feature>
<accession>A0A357VJY9</accession>
<dbReference type="PANTHER" id="PTHR10457">
    <property type="entry name" value="MEVALONATE KINASE/GALACTOKINASE"/>
    <property type="match status" value="1"/>
</dbReference>
<reference evidence="11 12" key="1">
    <citation type="journal article" date="2018" name="Nat. Biotechnol.">
        <title>A standardized bacterial taxonomy based on genome phylogeny substantially revises the tree of life.</title>
        <authorList>
            <person name="Parks D.H."/>
            <person name="Chuvochina M."/>
            <person name="Waite D.W."/>
            <person name="Rinke C."/>
            <person name="Skarshewski A."/>
            <person name="Chaumeil P.A."/>
            <person name="Hugenholtz P."/>
        </authorList>
    </citation>
    <scope>NUCLEOTIDE SEQUENCE [LARGE SCALE GENOMIC DNA]</scope>
    <source>
        <strain evidence="11">UBA12544</strain>
    </source>
</reference>
<keyword evidence="1" id="KW-0808">Transferase</keyword>
<evidence type="ECO:0000256" key="4">
    <source>
        <dbReference type="ARBA" id="ARBA00022777"/>
    </source>
</evidence>
<keyword evidence="7" id="KW-0299">Galactose metabolism</keyword>
<organism evidence="11 12">
    <name type="scientific">Caldanaerobacter subterraneus</name>
    <dbReference type="NCBI Taxonomy" id="911092"/>
    <lineage>
        <taxon>Bacteria</taxon>
        <taxon>Bacillati</taxon>
        <taxon>Bacillota</taxon>
        <taxon>Clostridia</taxon>
        <taxon>Thermoanaerobacterales</taxon>
        <taxon>Thermoanaerobacteraceae</taxon>
        <taxon>Caldanaerobacter</taxon>
    </lineage>
</organism>
<evidence type="ECO:0000259" key="10">
    <source>
        <dbReference type="Pfam" id="PF08544"/>
    </source>
</evidence>
<dbReference type="InterPro" id="IPR000705">
    <property type="entry name" value="Galactokinase"/>
</dbReference>
<dbReference type="SUPFAM" id="SSF55060">
    <property type="entry name" value="GHMP Kinase, C-terminal domain"/>
    <property type="match status" value="1"/>
</dbReference>
<evidence type="ECO:0000256" key="5">
    <source>
        <dbReference type="ARBA" id="ARBA00022840"/>
    </source>
</evidence>